<protein>
    <submittedName>
        <fullName evidence="1">Uncharacterized protein</fullName>
    </submittedName>
</protein>
<dbReference type="EMBL" id="CP108140">
    <property type="protein sequence ID" value="WTP91434.1"/>
    <property type="molecule type" value="Genomic_DNA"/>
</dbReference>
<reference evidence="1" key="1">
    <citation type="submission" date="2022-10" db="EMBL/GenBank/DDBJ databases">
        <title>The complete genomes of actinobacterial strains from the NBC collection.</title>
        <authorList>
            <person name="Joergensen T.S."/>
            <person name="Alvarez Arevalo M."/>
            <person name="Sterndorff E.B."/>
            <person name="Faurdal D."/>
            <person name="Vuksanovic O."/>
            <person name="Mourched A.-S."/>
            <person name="Charusanti P."/>
            <person name="Shaw S."/>
            <person name="Blin K."/>
            <person name="Weber T."/>
        </authorList>
    </citation>
    <scope>NUCLEOTIDE SEQUENCE</scope>
    <source>
        <strain evidence="1">NBC 00180</strain>
    </source>
</reference>
<dbReference type="AlphaFoldDB" id="A0AAU1IB86"/>
<name>A0AAU1IB86_9ACTN</name>
<evidence type="ECO:0000313" key="1">
    <source>
        <dbReference type="EMBL" id="WTP91434.1"/>
    </source>
</evidence>
<dbReference type="Pfam" id="PF19267">
    <property type="entry name" value="CIS_spike_tip"/>
    <property type="match status" value="1"/>
</dbReference>
<sequence length="144" mass="15229">MGDQLIVTGDLLQVTITPPAVVPELEAPCPLTGTSATVKITKRAACLVGDELPPALRQPMAYISPPFVVPGTGTLQLILQPINMTQMVTNDHKPMLLKGAMFDAIFTVESPAMQVTPLGSIPDPVPVKQGEAIFQTTNTVARGQ</sequence>
<accession>A0AAU1IB86</accession>
<gene>
    <name evidence="1" type="ORF">OG477_41850</name>
</gene>
<organism evidence="1">
    <name type="scientific">Streptomyces sp. NBC_00180</name>
    <dbReference type="NCBI Taxonomy" id="2903632"/>
    <lineage>
        <taxon>Bacteria</taxon>
        <taxon>Bacillati</taxon>
        <taxon>Actinomycetota</taxon>
        <taxon>Actinomycetes</taxon>
        <taxon>Kitasatosporales</taxon>
        <taxon>Streptomycetaceae</taxon>
        <taxon>Streptomyces</taxon>
    </lineage>
</organism>
<proteinExistence type="predicted"/>
<dbReference type="InterPro" id="IPR045362">
    <property type="entry name" value="CIS_spike_tip"/>
</dbReference>